<name>A0A5J4T4C7_9ZZZZ</name>
<comment type="caution">
    <text evidence="2">The sequence shown here is derived from an EMBL/GenBank/DDBJ whole genome shotgun (WGS) entry which is preliminary data.</text>
</comment>
<dbReference type="EMBL" id="SNRY01000003">
    <property type="protein sequence ID" value="KAA6352350.1"/>
    <property type="molecule type" value="Genomic_DNA"/>
</dbReference>
<evidence type="ECO:0000256" key="1">
    <source>
        <dbReference type="SAM" id="Phobius"/>
    </source>
</evidence>
<reference evidence="2" key="1">
    <citation type="submission" date="2019-03" db="EMBL/GenBank/DDBJ databases">
        <title>Single cell metagenomics reveals metabolic interactions within the superorganism composed of flagellate Streblomastix strix and complex community of Bacteroidetes bacteria on its surface.</title>
        <authorList>
            <person name="Treitli S.C."/>
            <person name="Kolisko M."/>
            <person name="Husnik F."/>
            <person name="Keeling P."/>
            <person name="Hampl V."/>
        </authorList>
    </citation>
    <scope>NUCLEOTIDE SEQUENCE</scope>
    <source>
        <strain evidence="2">STM</strain>
    </source>
</reference>
<keyword evidence="1" id="KW-1133">Transmembrane helix</keyword>
<dbReference type="AlphaFoldDB" id="A0A5J4T4C7"/>
<accession>A0A5J4T4C7</accession>
<protein>
    <submittedName>
        <fullName evidence="2">Uncharacterized protein</fullName>
    </submittedName>
</protein>
<gene>
    <name evidence="2" type="ORF">EZS27_000300</name>
</gene>
<feature type="transmembrane region" description="Helical" evidence="1">
    <location>
        <begin position="48"/>
        <end position="72"/>
    </location>
</feature>
<keyword evidence="1" id="KW-0472">Membrane</keyword>
<proteinExistence type="predicted"/>
<sequence>MKNTTITVKRKKTEIKTWIVCFLVANLANLYAIIVYDNTFFTELLTSLGYVVVASFALYFLWSIIRVIFYGLKRLIKSKI</sequence>
<keyword evidence="1" id="KW-0812">Transmembrane</keyword>
<organism evidence="2">
    <name type="scientific">termite gut metagenome</name>
    <dbReference type="NCBI Taxonomy" id="433724"/>
    <lineage>
        <taxon>unclassified sequences</taxon>
        <taxon>metagenomes</taxon>
        <taxon>organismal metagenomes</taxon>
    </lineage>
</organism>
<feature type="transmembrane region" description="Helical" evidence="1">
    <location>
        <begin position="18"/>
        <end position="36"/>
    </location>
</feature>
<evidence type="ECO:0000313" key="2">
    <source>
        <dbReference type="EMBL" id="KAA6352350.1"/>
    </source>
</evidence>